<evidence type="ECO:0000313" key="6">
    <source>
        <dbReference type="EMBL" id="KAL3232221.1"/>
    </source>
</evidence>
<dbReference type="InterPro" id="IPR058669">
    <property type="entry name" value="TPR_IPO7/11-like"/>
</dbReference>
<dbReference type="EMBL" id="JBEVYD010000005">
    <property type="protein sequence ID" value="KAL3232221.1"/>
    <property type="molecule type" value="Genomic_DNA"/>
</dbReference>
<evidence type="ECO:0000256" key="1">
    <source>
        <dbReference type="ARBA" id="ARBA00004123"/>
    </source>
</evidence>
<dbReference type="Pfam" id="PF25758">
    <property type="entry name" value="TPR_IPO11"/>
    <property type="match status" value="1"/>
</dbReference>
<dbReference type="InterPro" id="IPR011989">
    <property type="entry name" value="ARM-like"/>
</dbReference>
<dbReference type="Pfam" id="PF03810">
    <property type="entry name" value="IBN_N"/>
    <property type="match status" value="1"/>
</dbReference>
<evidence type="ECO:0000256" key="4">
    <source>
        <dbReference type="ARBA" id="ARBA00023242"/>
    </source>
</evidence>
<evidence type="ECO:0000256" key="2">
    <source>
        <dbReference type="ARBA" id="ARBA00007991"/>
    </source>
</evidence>
<keyword evidence="3" id="KW-0813">Transport</keyword>
<sequence>MSQIQLTELNLVEVLQQASNMQSMGTGSQKLAERQLKQWETEPGFHYLLQSIYLDLSNSLHVRWLAVIQFKNGVEKYWRSTRINAIGKDEKNSIRNRLFEVIDEQNNQLCIQNAQATARISRIDFPVEWPNLFETIEQILTKSYKNDIQVYNILMHVNQIVKILGGARIGRCRPAMQSKIPLIFSLVVRTYLESFDEWTHSDISNSDNFSKLQISYLALKVLRRMVGDGYEYPQRDETVCEFMKLSITHFDVLIANHDNFKKFDLYEKFIKCFGKLYFNLVTNSPANFILLPCSTQILISYTSFLLNKAPNVYEENPDVSGDFWEQVAIRGIMIIKRVINFVSKKGAVTLKARSDKANIEASVTKINNEYLNENLIKKLVDVLMDWYLKLRVVELDNWFMDAEEWINEQMAASYEYQIRPCAENFFQDLINTFSEMLVPYLLNKIESSTSSLSDSLEDFLKKDAIYSAFQLSAPAVSDTVDFDRLLVDVFLPEATNMNYPSERLKILRRRVALIINEWSVVKCSEESKGLCYKYFSEVLASEEDKVVLLTVVQSLKTMIDDWNFNKDNFQPYLNTIASLLLRKILPSVSLTETRLYVLNTMSDLIIQTKPLISQDLLIEVLQIVPDLWEIATNNATEAILCNALLRLLRHLASSLGPLSYMTWDISIPILMASCNPSAPEYQLLNEDAFELWGVLLQNYMPDKAQLDSRFLELLPYIYIGVESHTEILPTLLELIKSYALVLEPQQFFSNDSLTEIFKQLSSYLLKLREDSFQLILEIWEILTLRNEANFESLLLENFYRNGILKALLDCITLEESLSSYQLLQVLQIVARICFVNPSAYVEFLSTYHKTLPNSVHNLQLPAAERKLVVSDMAFDEVVRKFISIWIICFKDIYDPKQKKVHILGLSSLIRSGVSSVIEEFPAIASLWIEMLEEIRETNGGDCEKYHLNDIVTEQSYEFFPLTSEQMRHHELIRANDPAHNISLKDFISQTMQFLESHLGPDKYQAFINGVNPTIFENLQLFLSMQENK</sequence>
<comment type="subcellular location">
    <subcellularLocation>
        <location evidence="1">Nucleus</location>
    </subcellularLocation>
</comment>
<keyword evidence="7" id="KW-1185">Reference proteome</keyword>
<dbReference type="InterPro" id="IPR016024">
    <property type="entry name" value="ARM-type_fold"/>
</dbReference>
<accession>A0ABR4NU83</accession>
<gene>
    <name evidence="6" type="ORF">RNJ44_04137</name>
</gene>
<proteinExistence type="inferred from homology"/>
<dbReference type="PANTHER" id="PTHR10997">
    <property type="entry name" value="IMPORTIN-7, 8, 11"/>
    <property type="match status" value="1"/>
</dbReference>
<dbReference type="Proteomes" id="UP001623330">
    <property type="component" value="Unassembled WGS sequence"/>
</dbReference>
<dbReference type="PANTHER" id="PTHR10997:SF7">
    <property type="entry name" value="IMPORTIN-11"/>
    <property type="match status" value="1"/>
</dbReference>
<protein>
    <recommendedName>
        <fullName evidence="5">Importin N-terminal domain-containing protein</fullName>
    </recommendedName>
</protein>
<dbReference type="InterPro" id="IPR001494">
    <property type="entry name" value="Importin-beta_N"/>
</dbReference>
<comment type="similarity">
    <text evidence="2">Belongs to the importin beta family.</text>
</comment>
<comment type="caution">
    <text evidence="6">The sequence shown here is derived from an EMBL/GenBank/DDBJ whole genome shotgun (WGS) entry which is preliminary data.</text>
</comment>
<evidence type="ECO:0000313" key="7">
    <source>
        <dbReference type="Proteomes" id="UP001623330"/>
    </source>
</evidence>
<dbReference type="SMART" id="SM00913">
    <property type="entry name" value="IBN_N"/>
    <property type="match status" value="1"/>
</dbReference>
<organism evidence="6 7">
    <name type="scientific">Nakaseomyces bracarensis</name>
    <dbReference type="NCBI Taxonomy" id="273131"/>
    <lineage>
        <taxon>Eukaryota</taxon>
        <taxon>Fungi</taxon>
        <taxon>Dikarya</taxon>
        <taxon>Ascomycota</taxon>
        <taxon>Saccharomycotina</taxon>
        <taxon>Saccharomycetes</taxon>
        <taxon>Saccharomycetales</taxon>
        <taxon>Saccharomycetaceae</taxon>
        <taxon>Nakaseomyces</taxon>
    </lineage>
</organism>
<dbReference type="SUPFAM" id="SSF48371">
    <property type="entry name" value="ARM repeat"/>
    <property type="match status" value="1"/>
</dbReference>
<evidence type="ECO:0000256" key="3">
    <source>
        <dbReference type="ARBA" id="ARBA00022448"/>
    </source>
</evidence>
<dbReference type="PROSITE" id="PS50166">
    <property type="entry name" value="IMPORTIN_B_NT"/>
    <property type="match status" value="1"/>
</dbReference>
<dbReference type="Gene3D" id="1.25.10.10">
    <property type="entry name" value="Leucine-rich Repeat Variant"/>
    <property type="match status" value="1"/>
</dbReference>
<feature type="domain" description="Importin N-terminal" evidence="5">
    <location>
        <begin position="32"/>
        <end position="104"/>
    </location>
</feature>
<evidence type="ECO:0000259" key="5">
    <source>
        <dbReference type="PROSITE" id="PS50166"/>
    </source>
</evidence>
<keyword evidence="4" id="KW-0539">Nucleus</keyword>
<name>A0ABR4NU83_9SACH</name>
<reference evidence="6 7" key="1">
    <citation type="submission" date="2024-05" db="EMBL/GenBank/DDBJ databases">
        <title>Long read based assembly of the Candida bracarensis genome reveals expanded adhesin content.</title>
        <authorList>
            <person name="Marcet-Houben M."/>
            <person name="Ksiezopolska E."/>
            <person name="Gabaldon T."/>
        </authorList>
    </citation>
    <scope>NUCLEOTIDE SEQUENCE [LARGE SCALE GENOMIC DNA]</scope>
    <source>
        <strain evidence="6 7">CBM6</strain>
    </source>
</reference>